<dbReference type="Proteomes" id="UP000765509">
    <property type="component" value="Unassembled WGS sequence"/>
</dbReference>
<evidence type="ECO:0000313" key="3">
    <source>
        <dbReference type="Proteomes" id="UP000765509"/>
    </source>
</evidence>
<reference evidence="2" key="1">
    <citation type="submission" date="2021-03" db="EMBL/GenBank/DDBJ databases">
        <title>Draft genome sequence of rust myrtle Austropuccinia psidii MF-1, a brazilian biotype.</title>
        <authorList>
            <person name="Quecine M.C."/>
            <person name="Pachon D.M.R."/>
            <person name="Bonatelli M.L."/>
            <person name="Correr F.H."/>
            <person name="Franceschini L.M."/>
            <person name="Leite T.F."/>
            <person name="Margarido G.R.A."/>
            <person name="Almeida C.A."/>
            <person name="Ferrarezi J.A."/>
            <person name="Labate C.A."/>
        </authorList>
    </citation>
    <scope>NUCLEOTIDE SEQUENCE</scope>
    <source>
        <strain evidence="2">MF-1</strain>
    </source>
</reference>
<accession>A0A9Q3CX57</accession>
<gene>
    <name evidence="2" type="ORF">O181_030138</name>
</gene>
<dbReference type="OrthoDB" id="3264316at2759"/>
<name>A0A9Q3CX57_9BASI</name>
<feature type="region of interest" description="Disordered" evidence="1">
    <location>
        <begin position="49"/>
        <end position="72"/>
    </location>
</feature>
<comment type="caution">
    <text evidence="2">The sequence shown here is derived from an EMBL/GenBank/DDBJ whole genome shotgun (WGS) entry which is preliminary data.</text>
</comment>
<dbReference type="AlphaFoldDB" id="A0A9Q3CX57"/>
<evidence type="ECO:0000256" key="1">
    <source>
        <dbReference type="SAM" id="MobiDB-lite"/>
    </source>
</evidence>
<evidence type="ECO:0000313" key="2">
    <source>
        <dbReference type="EMBL" id="MBW0490423.1"/>
    </source>
</evidence>
<protein>
    <submittedName>
        <fullName evidence="2">Uncharacterized protein</fullName>
    </submittedName>
</protein>
<keyword evidence="3" id="KW-1185">Reference proteome</keyword>
<sequence length="127" mass="14418">MQNDDSLIATLLNPKYCKEIFISLGVPSHCSNTIISSLSQECSALQEERSRQCQPTIRMSSPEDLSESDESDILRHLNQTPMESSQVFSASQEDEVLTYLHNLHPISKGEHIMDYWKASHSPFNLHI</sequence>
<organism evidence="2 3">
    <name type="scientific">Austropuccinia psidii MF-1</name>
    <dbReference type="NCBI Taxonomy" id="1389203"/>
    <lineage>
        <taxon>Eukaryota</taxon>
        <taxon>Fungi</taxon>
        <taxon>Dikarya</taxon>
        <taxon>Basidiomycota</taxon>
        <taxon>Pucciniomycotina</taxon>
        <taxon>Pucciniomycetes</taxon>
        <taxon>Pucciniales</taxon>
        <taxon>Sphaerophragmiaceae</taxon>
        <taxon>Austropuccinia</taxon>
    </lineage>
</organism>
<dbReference type="EMBL" id="AVOT02010580">
    <property type="protein sequence ID" value="MBW0490423.1"/>
    <property type="molecule type" value="Genomic_DNA"/>
</dbReference>
<proteinExistence type="predicted"/>